<dbReference type="NCBIfam" id="TIGR04056">
    <property type="entry name" value="OMP_RagA_SusC"/>
    <property type="match status" value="1"/>
</dbReference>
<keyword evidence="4" id="KW-1134">Transmembrane beta strand</keyword>
<dbReference type="STRING" id="475255.SAMN04488101_11412"/>
<accession>A0A1W2ENF0</accession>
<dbReference type="InterPro" id="IPR037066">
    <property type="entry name" value="Plug_dom_sf"/>
</dbReference>
<dbReference type="SMART" id="SM00965">
    <property type="entry name" value="STN"/>
    <property type="match status" value="1"/>
</dbReference>
<dbReference type="AlphaFoldDB" id="A0A1W2ENF0"/>
<evidence type="ECO:0000256" key="2">
    <source>
        <dbReference type="ARBA" id="ARBA00023136"/>
    </source>
</evidence>
<sequence>MYKNYANELGVPNRYVDKLLLIMRLTTVILIATIMQVSAAGFAQRITLSKKKATLKSVFKEIRKQSNYDFIYTDELVQNAKTVDINVKEALLDDVLDRLFIGQPVSYTIEDRTIVLKEKIEIPLKGRLAIRAIDIRGRVTDMKGQGIPGVTVRIKGETGGGTTNSNGDFSIAVTATNAVLLFSYTGFTTQEIAVNGRTTINVILKEVVGELEQVVVVGYGTQKKITVTGSISSVNMADMRTPVASLSNALAGKVAGIISMQSSGEPGYDNSQFTIRGLGTFTGNTSPLIIVDGVQRDDVNGAFGGSFNNIDPEDVASISLLKDASSTAMYGAKGANGVLIITTKRGVAGKPKISLKAETGITSFTERPKMLNGIQYMELFNEARINMGLLPNFSNELIQKTASGLDPYLYPNVNWIDEVYKEHSTLTNANLNINGGTETVRYYISSSFYNQTGPYKVEKLNGYNPNLNFKRYDFRSNIDVNVTRSTLLQLNIGAMLVNARYPGIGAGSLWYQSYATTPVAYPTKYPDGKWAGPTPNGGVNPLNAVQNNGYSDEFRPAVQSVFTVTQKLDALTSGLSSYARFSFDSYGDFNNRRTGVNDNWLAIGRDGNGELLFTQNRIGQQFLGYGQGSDGERIMYLEGNLNYDRTFSNHRVGAMFLYNMRNRLKSTAGDVIDAIPFRNQSLAGRITYGYMDKYLLEVNAGYTGSENFQKGSKFGLFPSISGGWVISNENFFKPFTNTFNLLKLRGSYGVVGNDNIGDEKRFPYLTQIGDGSSTGFGLNGTWYGGLTENLIGVENLTWEKAYKGGVGFEIGLFNKLNLIIDGFDERRKNILIMRESISSIVGLGGTPVYANLGEMSNRGMDASIEYNDQIGKVGVRVFGNITYSKNKIIFADEPARKYAYQSQAGFAHNEFFGYVADGYYTDQNDIDSRPEQKFGVVRPGDIRYLDQNGDDVIDAYDARRLGKSPFPSWLYGAGFSMAYKKFDLSLFFQGVGDVGVMANGSLIPGNGAGVNGVGVVPFSGLGQYPNNTMAQVLDRWTVDNPRQDAYYPRLSVGSLSDNNYLNSTHWLKDGSYVRLKQASLGYTLTSEKIKKAGTPVLYFYASGQNLLTFSKFKIWDPELGSNGAKYPITRMMTFGIRAQF</sequence>
<evidence type="ECO:0000313" key="7">
    <source>
        <dbReference type="EMBL" id="SMD11209.1"/>
    </source>
</evidence>
<dbReference type="EMBL" id="FWYB01000014">
    <property type="protein sequence ID" value="SMD11209.1"/>
    <property type="molecule type" value="Genomic_DNA"/>
</dbReference>
<evidence type="ECO:0000256" key="3">
    <source>
        <dbReference type="ARBA" id="ARBA00023237"/>
    </source>
</evidence>
<dbReference type="Pfam" id="PF13715">
    <property type="entry name" value="CarbopepD_reg_2"/>
    <property type="match status" value="1"/>
</dbReference>
<keyword evidence="4 5" id="KW-0812">Transmembrane</keyword>
<feature type="transmembrane region" description="Helical" evidence="5">
    <location>
        <begin position="21"/>
        <end position="43"/>
    </location>
</feature>
<keyword evidence="2 4" id="KW-0472">Membrane</keyword>
<dbReference type="Pfam" id="PF07715">
    <property type="entry name" value="Plug"/>
    <property type="match status" value="1"/>
</dbReference>
<evidence type="ECO:0000256" key="1">
    <source>
        <dbReference type="ARBA" id="ARBA00022448"/>
    </source>
</evidence>
<name>A0A1W2ENF0_9SPHI</name>
<dbReference type="RefSeq" id="WP_084291309.1">
    <property type="nucleotide sequence ID" value="NZ_FWYB01000014.1"/>
</dbReference>
<dbReference type="InterPro" id="IPR012910">
    <property type="entry name" value="Plug_dom"/>
</dbReference>
<evidence type="ECO:0000313" key="8">
    <source>
        <dbReference type="Proteomes" id="UP000192678"/>
    </source>
</evidence>
<dbReference type="InterPro" id="IPR011662">
    <property type="entry name" value="Secretin/TonB_short_N"/>
</dbReference>
<dbReference type="SUPFAM" id="SSF49464">
    <property type="entry name" value="Carboxypeptidase regulatory domain-like"/>
    <property type="match status" value="1"/>
</dbReference>
<feature type="domain" description="Secretin/TonB short N-terminal" evidence="6">
    <location>
        <begin position="68"/>
        <end position="119"/>
    </location>
</feature>
<dbReference type="SUPFAM" id="SSF56935">
    <property type="entry name" value="Porins"/>
    <property type="match status" value="1"/>
</dbReference>
<dbReference type="InterPro" id="IPR023997">
    <property type="entry name" value="TonB-dep_OMP_SusC/RagA_CS"/>
</dbReference>
<evidence type="ECO:0000256" key="4">
    <source>
        <dbReference type="PROSITE-ProRule" id="PRU01360"/>
    </source>
</evidence>
<proteinExistence type="inferred from homology"/>
<evidence type="ECO:0000256" key="5">
    <source>
        <dbReference type="SAM" id="Phobius"/>
    </source>
</evidence>
<keyword evidence="3 4" id="KW-0998">Cell outer membrane</keyword>
<organism evidence="7 8">
    <name type="scientific">Pedobacter nyackensis</name>
    <dbReference type="NCBI Taxonomy" id="475255"/>
    <lineage>
        <taxon>Bacteria</taxon>
        <taxon>Pseudomonadati</taxon>
        <taxon>Bacteroidota</taxon>
        <taxon>Sphingobacteriia</taxon>
        <taxon>Sphingobacteriales</taxon>
        <taxon>Sphingobacteriaceae</taxon>
        <taxon>Pedobacter</taxon>
    </lineage>
</organism>
<protein>
    <submittedName>
        <fullName evidence="7">TonB-linked outer membrane protein, SusC/RagA family</fullName>
    </submittedName>
</protein>
<keyword evidence="8" id="KW-1185">Reference proteome</keyword>
<dbReference type="InterPro" id="IPR023996">
    <property type="entry name" value="TonB-dep_OMP_SusC/RagA"/>
</dbReference>
<dbReference type="InterPro" id="IPR008969">
    <property type="entry name" value="CarboxyPept-like_regulatory"/>
</dbReference>
<dbReference type="NCBIfam" id="TIGR04057">
    <property type="entry name" value="SusC_RagA_signa"/>
    <property type="match status" value="1"/>
</dbReference>
<comment type="subcellular location">
    <subcellularLocation>
        <location evidence="4">Cell outer membrane</location>
        <topology evidence="4">Multi-pass membrane protein</topology>
    </subcellularLocation>
</comment>
<gene>
    <name evidence="7" type="ORF">SAMN04488101_11412</name>
</gene>
<comment type="similarity">
    <text evidence="4">Belongs to the TonB-dependent receptor family.</text>
</comment>
<dbReference type="Gene3D" id="2.170.130.10">
    <property type="entry name" value="TonB-dependent receptor, plug domain"/>
    <property type="match status" value="1"/>
</dbReference>
<dbReference type="PROSITE" id="PS52016">
    <property type="entry name" value="TONB_DEPENDENT_REC_3"/>
    <property type="match status" value="1"/>
</dbReference>
<dbReference type="Gene3D" id="2.60.40.1120">
    <property type="entry name" value="Carboxypeptidase-like, regulatory domain"/>
    <property type="match status" value="1"/>
</dbReference>
<dbReference type="InterPro" id="IPR039426">
    <property type="entry name" value="TonB-dep_rcpt-like"/>
</dbReference>
<reference evidence="7 8" key="1">
    <citation type="submission" date="2017-04" db="EMBL/GenBank/DDBJ databases">
        <authorList>
            <person name="Afonso C.L."/>
            <person name="Miller P.J."/>
            <person name="Scott M.A."/>
            <person name="Spackman E."/>
            <person name="Goraichik I."/>
            <person name="Dimitrov K.M."/>
            <person name="Suarez D.L."/>
            <person name="Swayne D.E."/>
        </authorList>
    </citation>
    <scope>NUCLEOTIDE SEQUENCE [LARGE SCALE GENOMIC DNA]</scope>
    <source>
        <strain evidence="7 8">DSM 19625</strain>
    </source>
</reference>
<dbReference type="Proteomes" id="UP000192678">
    <property type="component" value="Unassembled WGS sequence"/>
</dbReference>
<dbReference type="FunFam" id="2.170.130.10:FF:000003">
    <property type="entry name" value="SusC/RagA family TonB-linked outer membrane protein"/>
    <property type="match status" value="1"/>
</dbReference>
<keyword evidence="5" id="KW-1133">Transmembrane helix</keyword>
<dbReference type="GO" id="GO:0009279">
    <property type="term" value="C:cell outer membrane"/>
    <property type="evidence" value="ECO:0007669"/>
    <property type="project" value="UniProtKB-SubCell"/>
</dbReference>
<evidence type="ECO:0000259" key="6">
    <source>
        <dbReference type="SMART" id="SM00965"/>
    </source>
</evidence>
<dbReference type="Pfam" id="PF07660">
    <property type="entry name" value="STN"/>
    <property type="match status" value="1"/>
</dbReference>
<keyword evidence="1 4" id="KW-0813">Transport</keyword>